<keyword evidence="2" id="KW-1185">Reference proteome</keyword>
<accession>A0A0K0CUL2</accession>
<dbReference type="Proteomes" id="UP000035642">
    <property type="component" value="Unassembled WGS sequence"/>
</dbReference>
<sequence>MGCDGEKLAPNSNTERALSAFLLTFQLRSLQILISPAFATSDDDDGDDEEEEVEEVEEEEEEEKEDESDKSDD</sequence>
<dbReference type="AlphaFoldDB" id="A0A0K0CUL2"/>
<proteinExistence type="predicted"/>
<reference evidence="3" key="2">
    <citation type="submission" date="2017-02" db="UniProtKB">
        <authorList>
            <consortium name="WormBaseParasite"/>
        </authorList>
    </citation>
    <scope>IDENTIFICATION</scope>
</reference>
<protein>
    <submittedName>
        <fullName evidence="3">Uncharacterized protein</fullName>
    </submittedName>
</protein>
<evidence type="ECO:0000256" key="1">
    <source>
        <dbReference type="SAM" id="MobiDB-lite"/>
    </source>
</evidence>
<dbReference type="WBParaSite" id="ACAC_0000092201-mRNA-1">
    <property type="protein sequence ID" value="ACAC_0000092201-mRNA-1"/>
    <property type="gene ID" value="ACAC_0000092201"/>
</dbReference>
<reference evidence="2" key="1">
    <citation type="submission" date="2012-09" db="EMBL/GenBank/DDBJ databases">
        <authorList>
            <person name="Martin A.A."/>
        </authorList>
    </citation>
    <scope>NUCLEOTIDE SEQUENCE</scope>
</reference>
<organism evidence="2 3">
    <name type="scientific">Angiostrongylus cantonensis</name>
    <name type="common">Rat lungworm</name>
    <dbReference type="NCBI Taxonomy" id="6313"/>
    <lineage>
        <taxon>Eukaryota</taxon>
        <taxon>Metazoa</taxon>
        <taxon>Ecdysozoa</taxon>
        <taxon>Nematoda</taxon>
        <taxon>Chromadorea</taxon>
        <taxon>Rhabditida</taxon>
        <taxon>Rhabditina</taxon>
        <taxon>Rhabditomorpha</taxon>
        <taxon>Strongyloidea</taxon>
        <taxon>Metastrongylidae</taxon>
        <taxon>Angiostrongylus</taxon>
    </lineage>
</organism>
<feature type="region of interest" description="Disordered" evidence="1">
    <location>
        <begin position="38"/>
        <end position="73"/>
    </location>
</feature>
<feature type="compositionally biased region" description="Acidic residues" evidence="1">
    <location>
        <begin position="41"/>
        <end position="73"/>
    </location>
</feature>
<name>A0A0K0CUL2_ANGCA</name>
<evidence type="ECO:0000313" key="3">
    <source>
        <dbReference type="WBParaSite" id="ACAC_0000092201-mRNA-1"/>
    </source>
</evidence>
<evidence type="ECO:0000313" key="2">
    <source>
        <dbReference type="Proteomes" id="UP000035642"/>
    </source>
</evidence>